<sequence>MADLATAAACVVVLCSSARRHRRVWVRPYLAKRESRDVLEDIRKDETLMTLNKMKLDSFKGSPGCPPLTSSSF</sequence>
<organism evidence="1 2">
    <name type="scientific">Apolygus lucorum</name>
    <name type="common">Small green plant bug</name>
    <name type="synonym">Lygocoris lucorum</name>
    <dbReference type="NCBI Taxonomy" id="248454"/>
    <lineage>
        <taxon>Eukaryota</taxon>
        <taxon>Metazoa</taxon>
        <taxon>Ecdysozoa</taxon>
        <taxon>Arthropoda</taxon>
        <taxon>Hexapoda</taxon>
        <taxon>Insecta</taxon>
        <taxon>Pterygota</taxon>
        <taxon>Neoptera</taxon>
        <taxon>Paraneoptera</taxon>
        <taxon>Hemiptera</taxon>
        <taxon>Heteroptera</taxon>
        <taxon>Panheteroptera</taxon>
        <taxon>Cimicomorpha</taxon>
        <taxon>Miridae</taxon>
        <taxon>Mirini</taxon>
        <taxon>Apolygus</taxon>
    </lineage>
</organism>
<dbReference type="AlphaFoldDB" id="A0A8S9XT39"/>
<gene>
    <name evidence="1" type="ORF">GE061_012711</name>
</gene>
<keyword evidence="2" id="KW-1185">Reference proteome</keyword>
<accession>A0A8S9XT39</accession>
<dbReference type="EMBL" id="WIXP02000004">
    <property type="protein sequence ID" value="KAF6212190.1"/>
    <property type="molecule type" value="Genomic_DNA"/>
</dbReference>
<comment type="caution">
    <text evidence="1">The sequence shown here is derived from an EMBL/GenBank/DDBJ whole genome shotgun (WGS) entry which is preliminary data.</text>
</comment>
<proteinExistence type="predicted"/>
<reference evidence="1" key="1">
    <citation type="journal article" date="2021" name="Mol. Ecol. Resour.">
        <title>Apolygus lucorum genome provides insights into omnivorousness and mesophyll feeding.</title>
        <authorList>
            <person name="Liu Y."/>
            <person name="Liu H."/>
            <person name="Wang H."/>
            <person name="Huang T."/>
            <person name="Liu B."/>
            <person name="Yang B."/>
            <person name="Yin L."/>
            <person name="Li B."/>
            <person name="Zhang Y."/>
            <person name="Zhang S."/>
            <person name="Jiang F."/>
            <person name="Zhang X."/>
            <person name="Ren Y."/>
            <person name="Wang B."/>
            <person name="Wang S."/>
            <person name="Lu Y."/>
            <person name="Wu K."/>
            <person name="Fan W."/>
            <person name="Wang G."/>
        </authorList>
    </citation>
    <scope>NUCLEOTIDE SEQUENCE</scope>
    <source>
        <strain evidence="1">12Hb</strain>
    </source>
</reference>
<evidence type="ECO:0000313" key="1">
    <source>
        <dbReference type="EMBL" id="KAF6212190.1"/>
    </source>
</evidence>
<dbReference type="Proteomes" id="UP000466442">
    <property type="component" value="Unassembled WGS sequence"/>
</dbReference>
<evidence type="ECO:0000313" key="2">
    <source>
        <dbReference type="Proteomes" id="UP000466442"/>
    </source>
</evidence>
<protein>
    <submittedName>
        <fullName evidence="1">Uncharacterized protein</fullName>
    </submittedName>
</protein>
<name>A0A8S9XT39_APOLU</name>